<evidence type="ECO:0000256" key="2">
    <source>
        <dbReference type="PROSITE-ProRule" id="PRU00023"/>
    </source>
</evidence>
<dbReference type="Pfam" id="PF12796">
    <property type="entry name" value="Ank_2"/>
    <property type="match status" value="2"/>
</dbReference>
<dbReference type="Gene3D" id="1.25.40.20">
    <property type="entry name" value="Ankyrin repeat-containing domain"/>
    <property type="match status" value="3"/>
</dbReference>
<name>A0A0C1QP00_9RICK</name>
<feature type="region of interest" description="Disordered" evidence="3">
    <location>
        <begin position="262"/>
        <end position="285"/>
    </location>
</feature>
<proteinExistence type="predicted"/>
<dbReference type="STRING" id="86105.NF27_CT00040"/>
<reference evidence="4 5" key="1">
    <citation type="submission" date="2014-11" db="EMBL/GenBank/DDBJ databases">
        <title>A Rickettsiales Symbiont of Amoebae With Ancient Features.</title>
        <authorList>
            <person name="Schulz F."/>
            <person name="Martijn J."/>
            <person name="Wascher F."/>
            <person name="Kostanjsek R."/>
            <person name="Ettema T.J."/>
            <person name="Horn M."/>
        </authorList>
    </citation>
    <scope>NUCLEOTIDE SEQUENCE [LARGE SCALE GENOMIC DNA]</scope>
    <source>
        <strain evidence="4 5">UWC36</strain>
    </source>
</reference>
<comment type="caution">
    <text evidence="4">The sequence shown here is derived from an EMBL/GenBank/DDBJ whole genome shotgun (WGS) entry which is preliminary data.</text>
</comment>
<dbReference type="InterPro" id="IPR002110">
    <property type="entry name" value="Ankyrin_rpt"/>
</dbReference>
<dbReference type="PANTHER" id="PTHR24161">
    <property type="entry name" value="ANK_REP_REGION DOMAIN-CONTAINING PROTEIN-RELATED"/>
    <property type="match status" value="1"/>
</dbReference>
<protein>
    <submittedName>
        <fullName evidence="4">Uncharacterized protein</fullName>
    </submittedName>
</protein>
<evidence type="ECO:0000313" key="5">
    <source>
        <dbReference type="Proteomes" id="UP000031258"/>
    </source>
</evidence>
<gene>
    <name evidence="4" type="ORF">NF27_CT00040</name>
</gene>
<feature type="compositionally biased region" description="Basic and acidic residues" evidence="3">
    <location>
        <begin position="274"/>
        <end position="285"/>
    </location>
</feature>
<dbReference type="InterPro" id="IPR036770">
    <property type="entry name" value="Ankyrin_rpt-contain_sf"/>
</dbReference>
<dbReference type="AlphaFoldDB" id="A0A0C1QP00"/>
<feature type="repeat" description="ANK" evidence="2">
    <location>
        <begin position="188"/>
        <end position="220"/>
    </location>
</feature>
<evidence type="ECO:0000256" key="3">
    <source>
        <dbReference type="SAM" id="MobiDB-lite"/>
    </source>
</evidence>
<evidence type="ECO:0000256" key="1">
    <source>
        <dbReference type="ARBA" id="ARBA00022737"/>
    </source>
</evidence>
<organism evidence="4 5">
    <name type="scientific">Candidatus Jidaibacter acanthamoebae</name>
    <dbReference type="NCBI Taxonomy" id="86105"/>
    <lineage>
        <taxon>Bacteria</taxon>
        <taxon>Pseudomonadati</taxon>
        <taxon>Pseudomonadota</taxon>
        <taxon>Alphaproteobacteria</taxon>
        <taxon>Rickettsiales</taxon>
        <taxon>Candidatus Midichloriaceae</taxon>
        <taxon>Candidatus Jidaibacter</taxon>
    </lineage>
</organism>
<dbReference type="PRINTS" id="PR01415">
    <property type="entry name" value="ANKYRIN"/>
</dbReference>
<keyword evidence="1" id="KW-0677">Repeat</keyword>
<dbReference type="PROSITE" id="PS50088">
    <property type="entry name" value="ANK_REPEAT"/>
    <property type="match status" value="3"/>
</dbReference>
<feature type="repeat" description="ANK" evidence="2">
    <location>
        <begin position="117"/>
        <end position="153"/>
    </location>
</feature>
<keyword evidence="5" id="KW-1185">Reference proteome</keyword>
<accession>A0A0C1QP00</accession>
<evidence type="ECO:0000313" key="4">
    <source>
        <dbReference type="EMBL" id="KIE05788.1"/>
    </source>
</evidence>
<feature type="repeat" description="ANK" evidence="2">
    <location>
        <begin position="154"/>
        <end position="187"/>
    </location>
</feature>
<dbReference type="SMART" id="SM00248">
    <property type="entry name" value="ANK"/>
    <property type="match status" value="5"/>
</dbReference>
<sequence>MLFKNKEYVLYKEGSKMLGNRELNYNFVRAVDNGNIEKAKQLLLNGADVNAKGEILEDTALQIATERGNMKMVELLLAQPNIENDFESLQNALYNGYGNVARKILEHKPELAKMAIDGENPLQSSILTGDKNLISDLIPLLIKYGADVNIRNENGRTPLHLAAHHGLRDACALLLKQEGIIVDAADKKGYTPLHHAASAGKIGCCRILLEKGADPERTVKDKNIIDLCNNLYPNKAELLKDTIKKVEAQKLRKRKVQDNEVAIDQESSLSDSEEQPKEKKVKKWAEEEDKRLVNNGAVKVSRGVNTF</sequence>
<dbReference type="Proteomes" id="UP000031258">
    <property type="component" value="Unassembled WGS sequence"/>
</dbReference>
<dbReference type="PROSITE" id="PS50297">
    <property type="entry name" value="ANK_REP_REGION"/>
    <property type="match status" value="3"/>
</dbReference>
<dbReference type="SUPFAM" id="SSF48403">
    <property type="entry name" value="Ankyrin repeat"/>
    <property type="match status" value="1"/>
</dbReference>
<dbReference type="PANTHER" id="PTHR24161:SF124">
    <property type="entry name" value="TRANSIENT RECEPTOR POTENTIAL CHANNEL PYREXIA"/>
    <property type="match status" value="1"/>
</dbReference>
<keyword evidence="2" id="KW-0040">ANK repeat</keyword>
<dbReference type="EMBL" id="JSWE01000070">
    <property type="protein sequence ID" value="KIE05788.1"/>
    <property type="molecule type" value="Genomic_DNA"/>
</dbReference>